<dbReference type="InterPro" id="IPR047324">
    <property type="entry name" value="LbH_gamma_CA-like"/>
</dbReference>
<name>A0A8J7QED1_9BACT</name>
<dbReference type="InterPro" id="IPR050484">
    <property type="entry name" value="Transf_Hexapept/Carb_Anhydrase"/>
</dbReference>
<accession>A0A8J7QED1</accession>
<dbReference type="PANTHER" id="PTHR13061">
    <property type="entry name" value="DYNACTIN SUBUNIT P25"/>
    <property type="match status" value="1"/>
</dbReference>
<dbReference type="AlphaFoldDB" id="A0A8J7QED1"/>
<protein>
    <submittedName>
        <fullName evidence="1">Gamma carbonic anhydrase family protein</fullName>
    </submittedName>
</protein>
<dbReference type="CDD" id="cd04645">
    <property type="entry name" value="LbH_gamma_CA_like"/>
    <property type="match status" value="1"/>
</dbReference>
<dbReference type="SUPFAM" id="SSF51161">
    <property type="entry name" value="Trimeric LpxA-like enzymes"/>
    <property type="match status" value="1"/>
</dbReference>
<gene>
    <name evidence="1" type="ORF">J3U88_31595</name>
</gene>
<organism evidence="1 2">
    <name type="scientific">Acanthopleuribacter pedis</name>
    <dbReference type="NCBI Taxonomy" id="442870"/>
    <lineage>
        <taxon>Bacteria</taxon>
        <taxon>Pseudomonadati</taxon>
        <taxon>Acidobacteriota</taxon>
        <taxon>Holophagae</taxon>
        <taxon>Acanthopleuribacterales</taxon>
        <taxon>Acanthopleuribacteraceae</taxon>
        <taxon>Acanthopleuribacter</taxon>
    </lineage>
</organism>
<comment type="caution">
    <text evidence="1">The sequence shown here is derived from an EMBL/GenBank/DDBJ whole genome shotgun (WGS) entry which is preliminary data.</text>
</comment>
<dbReference type="EMBL" id="JAFREP010000048">
    <property type="protein sequence ID" value="MBO1323052.1"/>
    <property type="molecule type" value="Genomic_DNA"/>
</dbReference>
<dbReference type="InterPro" id="IPR011004">
    <property type="entry name" value="Trimer_LpxA-like_sf"/>
</dbReference>
<dbReference type="Gene3D" id="2.160.10.10">
    <property type="entry name" value="Hexapeptide repeat proteins"/>
    <property type="match status" value="1"/>
</dbReference>
<dbReference type="InterPro" id="IPR001451">
    <property type="entry name" value="Hexapep"/>
</dbReference>
<dbReference type="Pfam" id="PF00132">
    <property type="entry name" value="Hexapep"/>
    <property type="match status" value="1"/>
</dbReference>
<dbReference type="RefSeq" id="WP_207863024.1">
    <property type="nucleotide sequence ID" value="NZ_JAFREP010000048.1"/>
</dbReference>
<evidence type="ECO:0000313" key="1">
    <source>
        <dbReference type="EMBL" id="MBO1323052.1"/>
    </source>
</evidence>
<evidence type="ECO:0000313" key="2">
    <source>
        <dbReference type="Proteomes" id="UP000664417"/>
    </source>
</evidence>
<reference evidence="1" key="1">
    <citation type="submission" date="2021-03" db="EMBL/GenBank/DDBJ databases">
        <authorList>
            <person name="Wang G."/>
        </authorList>
    </citation>
    <scope>NUCLEOTIDE SEQUENCE</scope>
    <source>
        <strain evidence="1">KCTC 12899</strain>
    </source>
</reference>
<proteinExistence type="predicted"/>
<dbReference type="PANTHER" id="PTHR13061:SF29">
    <property type="entry name" value="GAMMA CARBONIC ANHYDRASE-LIKE 1, MITOCHONDRIAL-RELATED"/>
    <property type="match status" value="1"/>
</dbReference>
<sequence length="198" mass="21825">MQLSLPHLAQSPEIPESCYVDISARINGDVVFGEQCSIWFHVAIRGDVHQIRVGKRTNVQDHCTFHTSFGMHPLTIGDDVTFGHHVLAHGCTIENRVLVGMHSTVMDGAVIGHDSMIGAGSLVTEGKHFPPGVLILGRPAKVVRELTEKEKAMLIERSQHYVAYAAAYQAQGQFTTWADNLYRREAEARQKRLVGASA</sequence>
<dbReference type="Proteomes" id="UP000664417">
    <property type="component" value="Unassembled WGS sequence"/>
</dbReference>
<keyword evidence="2" id="KW-1185">Reference proteome</keyword>